<dbReference type="EMBL" id="MVGR01000005">
    <property type="protein sequence ID" value="OPF15273.1"/>
    <property type="molecule type" value="Genomic_DNA"/>
</dbReference>
<gene>
    <name evidence="1" type="ORF">B1L04_22345</name>
</gene>
<dbReference type="Proteomes" id="UP000189835">
    <property type="component" value="Unassembled WGS sequence"/>
</dbReference>
<organism evidence="1 2">
    <name type="scientific">Microcystis aeruginosa KW</name>
    <dbReference type="NCBI Taxonomy" id="1960155"/>
    <lineage>
        <taxon>Bacteria</taxon>
        <taxon>Bacillati</taxon>
        <taxon>Cyanobacteriota</taxon>
        <taxon>Cyanophyceae</taxon>
        <taxon>Oscillatoriophycideae</taxon>
        <taxon>Chroococcales</taxon>
        <taxon>Microcystaceae</taxon>
        <taxon>Microcystis</taxon>
    </lineage>
</organism>
<proteinExistence type="predicted"/>
<name>A0A1V4BMY2_MICAE</name>
<evidence type="ECO:0000313" key="2">
    <source>
        <dbReference type="Proteomes" id="UP000189835"/>
    </source>
</evidence>
<protein>
    <submittedName>
        <fullName evidence="1">Uncharacterized protein</fullName>
    </submittedName>
</protein>
<comment type="caution">
    <text evidence="1">The sequence shown here is derived from an EMBL/GenBank/DDBJ whole genome shotgun (WGS) entry which is preliminary data.</text>
</comment>
<accession>A0A1V4BMY2</accession>
<dbReference type="AlphaFoldDB" id="A0A1V4BMY2"/>
<sequence length="62" mass="7087">MPIRQPRYSKKEFARRGEVYSNWLLLKLQKPAKTLTCSLFPVPGSLASITNLNVVQLKPCQQ</sequence>
<reference evidence="1 2" key="1">
    <citation type="submission" date="2017-02" db="EMBL/GenBank/DDBJ databases">
        <title>Genome sequence of Microcystis aeruginosa KW.</title>
        <authorList>
            <person name="Oh H.-M."/>
            <person name="Ahn C.-Y."/>
            <person name="Jeong H."/>
            <person name="Srivastava A."/>
            <person name="Lee H.-G."/>
            <person name="Kang S.-R."/>
        </authorList>
    </citation>
    <scope>NUCLEOTIDE SEQUENCE [LARGE SCALE GENOMIC DNA]</scope>
    <source>
        <strain evidence="1 2">KW</strain>
    </source>
</reference>
<evidence type="ECO:0000313" key="1">
    <source>
        <dbReference type="EMBL" id="OPF15273.1"/>
    </source>
</evidence>
<dbReference type="RefSeq" id="WP_079209425.1">
    <property type="nucleotide sequence ID" value="NZ_MVGR01000005.1"/>
</dbReference>